<dbReference type="PANTHER" id="PTHR12083:SF9">
    <property type="entry name" value="BIFUNCTIONAL POLYNUCLEOTIDE PHOSPHATASE_KINASE"/>
    <property type="match status" value="1"/>
</dbReference>
<dbReference type="Proteomes" id="UP000223968">
    <property type="component" value="Unassembled WGS sequence"/>
</dbReference>
<keyword evidence="2" id="KW-0418">Kinase</keyword>
<dbReference type="InterPro" id="IPR019095">
    <property type="entry name" value="Mediator_Med18"/>
</dbReference>
<evidence type="ECO:0000256" key="1">
    <source>
        <dbReference type="SAM" id="MobiDB-lite"/>
    </source>
</evidence>
<dbReference type="NCBIfam" id="TIGR01662">
    <property type="entry name" value="HAD-SF-IIIA"/>
    <property type="match status" value="1"/>
</dbReference>
<feature type="compositionally biased region" description="Low complexity" evidence="1">
    <location>
        <begin position="227"/>
        <end position="241"/>
    </location>
</feature>
<dbReference type="InterPro" id="IPR027417">
    <property type="entry name" value="P-loop_NTPase"/>
</dbReference>
<dbReference type="SUPFAM" id="SSF52540">
    <property type="entry name" value="P-loop containing nucleoside triphosphate hydrolases"/>
    <property type="match status" value="1"/>
</dbReference>
<dbReference type="SUPFAM" id="SSF56784">
    <property type="entry name" value="HAD-like"/>
    <property type="match status" value="1"/>
</dbReference>
<dbReference type="OrthoDB" id="19045at2759"/>
<keyword evidence="2" id="KW-0808">Transferase</keyword>
<dbReference type="Pfam" id="PF09637">
    <property type="entry name" value="Med18"/>
    <property type="match status" value="1"/>
</dbReference>
<evidence type="ECO:0000313" key="2">
    <source>
        <dbReference type="EMBL" id="PGH04098.1"/>
    </source>
</evidence>
<gene>
    <name evidence="2" type="ORF">AJ79_07198</name>
</gene>
<comment type="caution">
    <text evidence="2">The sequence shown here is derived from an EMBL/GenBank/DDBJ whole genome shotgun (WGS) entry which is preliminary data.</text>
</comment>
<dbReference type="Pfam" id="PF13671">
    <property type="entry name" value="AAA_33"/>
    <property type="match status" value="1"/>
</dbReference>
<dbReference type="EMBL" id="PDNB01000140">
    <property type="protein sequence ID" value="PGH04098.1"/>
    <property type="molecule type" value="Genomic_DNA"/>
</dbReference>
<dbReference type="GO" id="GO:0003712">
    <property type="term" value="F:transcription coregulator activity"/>
    <property type="evidence" value="ECO:0007669"/>
    <property type="project" value="InterPro"/>
</dbReference>
<dbReference type="InterPro" id="IPR036412">
    <property type="entry name" value="HAD-like_sf"/>
</dbReference>
<protein>
    <submittedName>
        <fullName evidence="2">Polynucleotide kinase 3'-phosphatase</fullName>
    </submittedName>
</protein>
<dbReference type="Gene3D" id="2.40.320.10">
    <property type="entry name" value="Hypothetical Protein Pfu-838710-001"/>
    <property type="match status" value="1"/>
</dbReference>
<feature type="region of interest" description="Disordered" evidence="1">
    <location>
        <begin position="221"/>
        <end position="241"/>
    </location>
</feature>
<dbReference type="Gene3D" id="3.40.50.1000">
    <property type="entry name" value="HAD superfamily/HAD-like"/>
    <property type="match status" value="1"/>
</dbReference>
<dbReference type="PANTHER" id="PTHR12083">
    <property type="entry name" value="BIFUNCTIONAL POLYNUCLEOTIDE PHOSPHATASE/KINASE"/>
    <property type="match status" value="1"/>
</dbReference>
<dbReference type="GO" id="GO:0016592">
    <property type="term" value="C:mediator complex"/>
    <property type="evidence" value="ECO:0007669"/>
    <property type="project" value="InterPro"/>
</dbReference>
<dbReference type="Pfam" id="PF08645">
    <property type="entry name" value="PNK3P"/>
    <property type="match status" value="1"/>
</dbReference>
<dbReference type="FunFam" id="3.40.50.300:FF:002548">
    <property type="entry name" value="DNA kinase/phosphatase Pnk1"/>
    <property type="match status" value="1"/>
</dbReference>
<feature type="compositionally biased region" description="Low complexity" evidence="1">
    <location>
        <begin position="90"/>
        <end position="99"/>
    </location>
</feature>
<dbReference type="GO" id="GO:0006281">
    <property type="term" value="P:DNA repair"/>
    <property type="evidence" value="ECO:0007669"/>
    <property type="project" value="TreeGrafter"/>
</dbReference>
<proteinExistence type="predicted"/>
<dbReference type="InterPro" id="IPR006549">
    <property type="entry name" value="HAD-SF_hydro_IIIA"/>
</dbReference>
<accession>A0A2B7X600</accession>
<dbReference type="STRING" id="1447875.A0A2B7X600"/>
<dbReference type="GO" id="GO:0046403">
    <property type="term" value="F:polynucleotide 3'-phosphatase activity"/>
    <property type="evidence" value="ECO:0007669"/>
    <property type="project" value="TreeGrafter"/>
</dbReference>
<dbReference type="InterPro" id="IPR006551">
    <property type="entry name" value="Polynucleotide_phosphatase"/>
</dbReference>
<organism evidence="2 3">
    <name type="scientific">Helicocarpus griseus UAMH5409</name>
    <dbReference type="NCBI Taxonomy" id="1447875"/>
    <lineage>
        <taxon>Eukaryota</taxon>
        <taxon>Fungi</taxon>
        <taxon>Dikarya</taxon>
        <taxon>Ascomycota</taxon>
        <taxon>Pezizomycotina</taxon>
        <taxon>Eurotiomycetes</taxon>
        <taxon>Eurotiomycetidae</taxon>
        <taxon>Onygenales</taxon>
        <taxon>Ajellomycetaceae</taxon>
        <taxon>Helicocarpus</taxon>
    </lineage>
</organism>
<evidence type="ECO:0000313" key="3">
    <source>
        <dbReference type="Proteomes" id="UP000223968"/>
    </source>
</evidence>
<dbReference type="GO" id="GO:0003690">
    <property type="term" value="F:double-stranded DNA binding"/>
    <property type="evidence" value="ECO:0007669"/>
    <property type="project" value="TreeGrafter"/>
</dbReference>
<dbReference type="Gene3D" id="3.40.50.300">
    <property type="entry name" value="P-loop containing nucleotide triphosphate hydrolases"/>
    <property type="match status" value="1"/>
</dbReference>
<dbReference type="InterPro" id="IPR023214">
    <property type="entry name" value="HAD_sf"/>
</dbReference>
<feature type="region of interest" description="Disordered" evidence="1">
    <location>
        <begin position="320"/>
        <end position="344"/>
    </location>
</feature>
<dbReference type="NCBIfam" id="TIGR01664">
    <property type="entry name" value="DNA-3'-Pase"/>
    <property type="match status" value="1"/>
</dbReference>
<sequence length="756" mass="83354">MHELLVFASIPAKQHHDLLQQLSGLTAMQPTRTLERHLIFKAYRKPGFIKTRPGGSQDVQAPEVQRLNKLLNGGLYYTQVVGRVRERDFGSGPSSSSSGQDIAMQGSGDGGTTHPEASSSNKSNHDDGAATATTTTAGTGGAYVMANQTWRLEFKDTPDAGTRSAVTSRFVGSAKLGSGDVLPEMNAWGYNYVSEYVVEGHTFILDDTVLFLHRVLTFPSSPSSGGTATAEAPTPAENLPPLDKMVPLDMSGTYVLQASITVQDSGNPDMLKANSQRLLGLKEHLKSVVKLEPADRLSLDTRTHVRPSHLNKPLARYMMTGTKRSSPNGDISPPPLKRKALDPATSKSASNFFTPLSQKKPESVTWRVVDNSCIIAKYHPEEAAAAVKSGSKRRIAAFDLDSTLIATQSGKRFAANANDWKWWNSVVPGKVKELNDKGYLIVVLSNQKAISLKKEVKGGRVDSKSLSIFKQKVAAVMRSLDVPFSLYAATEYDQFRKPRMGMWREVVDDYDLDAEGMLDLEGSIFVGDAAGREGDHSCVDRDFAANVGIPFKTPEEFFLDEPPKLASRAFDPKTYILDTAEDEQKIAFAKKNDIELVIFCGSPGSGKSTYYWRYLKPLDYERVNQDILKSRPKCLKVAKEFLTAGKSVAVDNTNANPETRAHWVQLAKELNVPIRCINITTPPQICRHNDAVRANNTKIESINPESRTMLPGIAFGDFARRFREPTLSEGFQDIIQVEFKFQGPPAVKEVWGQYWV</sequence>
<feature type="region of interest" description="Disordered" evidence="1">
    <location>
        <begin position="87"/>
        <end position="136"/>
    </location>
</feature>
<dbReference type="GO" id="GO:0046404">
    <property type="term" value="F:ATP-dependent polydeoxyribonucleotide 5'-hydroxyl-kinase activity"/>
    <property type="evidence" value="ECO:0007669"/>
    <property type="project" value="TreeGrafter"/>
</dbReference>
<dbReference type="InterPro" id="IPR013954">
    <property type="entry name" value="PNK3P"/>
</dbReference>
<dbReference type="GO" id="GO:0006357">
    <property type="term" value="P:regulation of transcription by RNA polymerase II"/>
    <property type="evidence" value="ECO:0007669"/>
    <property type="project" value="InterPro"/>
</dbReference>
<reference evidence="2 3" key="1">
    <citation type="submission" date="2017-10" db="EMBL/GenBank/DDBJ databases">
        <title>Comparative genomics in systemic dimorphic fungi from Ajellomycetaceae.</title>
        <authorList>
            <person name="Munoz J.F."/>
            <person name="Mcewen J.G."/>
            <person name="Clay O.K."/>
            <person name="Cuomo C.A."/>
        </authorList>
    </citation>
    <scope>NUCLEOTIDE SEQUENCE [LARGE SCALE GENOMIC DNA]</scope>
    <source>
        <strain evidence="2 3">UAMH5409</strain>
    </source>
</reference>
<name>A0A2B7X600_9EURO</name>
<dbReference type="AlphaFoldDB" id="A0A2B7X600"/>
<keyword evidence="3" id="KW-1185">Reference proteome</keyword>